<name>A0ABU7UWE9_9CLOT</name>
<protein>
    <submittedName>
        <fullName evidence="1">Uncharacterized protein</fullName>
    </submittedName>
</protein>
<reference evidence="1 2" key="1">
    <citation type="submission" date="2023-11" db="EMBL/GenBank/DDBJ databases">
        <title>Draft genome sequence of a psychrophilic Clostridium strain from permafrost water brine.</title>
        <authorList>
            <person name="Shcherbakova V.A."/>
            <person name="Trubitsyn V.E."/>
            <person name="Zakharyuk A.G."/>
        </authorList>
    </citation>
    <scope>NUCLEOTIDE SEQUENCE [LARGE SCALE GENOMIC DNA]</scope>
    <source>
        <strain evidence="1 2">14F</strain>
    </source>
</reference>
<proteinExistence type="predicted"/>
<sequence length="44" mass="5191">MLIQKRDAIKKATDKMNPLMGIEEKACWKNENSEILIRKLYGLR</sequence>
<organism evidence="1 2">
    <name type="scientific">Clostridium frigoriphilum</name>
    <dbReference type="NCBI Taxonomy" id="443253"/>
    <lineage>
        <taxon>Bacteria</taxon>
        <taxon>Bacillati</taxon>
        <taxon>Bacillota</taxon>
        <taxon>Clostridia</taxon>
        <taxon>Eubacteriales</taxon>
        <taxon>Clostridiaceae</taxon>
        <taxon>Clostridium</taxon>
    </lineage>
</organism>
<evidence type="ECO:0000313" key="1">
    <source>
        <dbReference type="EMBL" id="MEF2115099.1"/>
    </source>
</evidence>
<comment type="caution">
    <text evidence="1">The sequence shown here is derived from an EMBL/GenBank/DDBJ whole genome shotgun (WGS) entry which is preliminary data.</text>
</comment>
<evidence type="ECO:0000313" key="2">
    <source>
        <dbReference type="Proteomes" id="UP001498469"/>
    </source>
</evidence>
<dbReference type="RefSeq" id="WP_301182993.1">
    <property type="nucleotide sequence ID" value="NZ_JAZHFS010000039.1"/>
</dbReference>
<gene>
    <name evidence="1" type="ORF">SJI18_22725</name>
</gene>
<accession>A0ABU7UWE9</accession>
<dbReference type="Proteomes" id="UP001498469">
    <property type="component" value="Unassembled WGS sequence"/>
</dbReference>
<keyword evidence="2" id="KW-1185">Reference proteome</keyword>
<dbReference type="EMBL" id="JAZHFS010000039">
    <property type="protein sequence ID" value="MEF2115099.1"/>
    <property type="molecule type" value="Genomic_DNA"/>
</dbReference>